<dbReference type="Proteomes" id="UP000466442">
    <property type="component" value="Unassembled WGS sequence"/>
</dbReference>
<protein>
    <recommendedName>
        <fullName evidence="8">Gustatory receptor</fullName>
    </recommendedName>
</protein>
<dbReference type="EMBL" id="WIXP02000011">
    <property type="protein sequence ID" value="KAF6203407.1"/>
    <property type="molecule type" value="Genomic_DNA"/>
</dbReference>
<proteinExistence type="inferred from homology"/>
<organism evidence="9 10">
    <name type="scientific">Apolygus lucorum</name>
    <name type="common">Small green plant bug</name>
    <name type="synonym">Lygocoris lucorum</name>
    <dbReference type="NCBI Taxonomy" id="248454"/>
    <lineage>
        <taxon>Eukaryota</taxon>
        <taxon>Metazoa</taxon>
        <taxon>Ecdysozoa</taxon>
        <taxon>Arthropoda</taxon>
        <taxon>Hexapoda</taxon>
        <taxon>Insecta</taxon>
        <taxon>Pterygota</taxon>
        <taxon>Neoptera</taxon>
        <taxon>Paraneoptera</taxon>
        <taxon>Hemiptera</taxon>
        <taxon>Heteroptera</taxon>
        <taxon>Panheteroptera</taxon>
        <taxon>Cimicomorpha</taxon>
        <taxon>Miridae</taxon>
        <taxon>Mirini</taxon>
        <taxon>Apolygus</taxon>
    </lineage>
</organism>
<evidence type="ECO:0000313" key="10">
    <source>
        <dbReference type="Proteomes" id="UP000466442"/>
    </source>
</evidence>
<comment type="similarity">
    <text evidence="8">Belongs to the insect chemoreceptor superfamily. Gustatory receptor (GR) family.</text>
</comment>
<evidence type="ECO:0000256" key="5">
    <source>
        <dbReference type="ARBA" id="ARBA00023136"/>
    </source>
</evidence>
<accession>A0A6A4JEQ4</accession>
<dbReference type="OrthoDB" id="6604268at2759"/>
<evidence type="ECO:0000256" key="1">
    <source>
        <dbReference type="ARBA" id="ARBA00004651"/>
    </source>
</evidence>
<comment type="caution">
    <text evidence="9">The sequence shown here is derived from an EMBL/GenBank/DDBJ whole genome shotgun (WGS) entry which is preliminary data.</text>
</comment>
<dbReference type="GO" id="GO:0050909">
    <property type="term" value="P:sensory perception of taste"/>
    <property type="evidence" value="ECO:0007669"/>
    <property type="project" value="InterPro"/>
</dbReference>
<evidence type="ECO:0000313" key="9">
    <source>
        <dbReference type="EMBL" id="KAF6203407.1"/>
    </source>
</evidence>
<dbReference type="GO" id="GO:0008049">
    <property type="term" value="P:male courtship behavior"/>
    <property type="evidence" value="ECO:0007669"/>
    <property type="project" value="TreeGrafter"/>
</dbReference>
<feature type="transmembrane region" description="Helical" evidence="8">
    <location>
        <begin position="98"/>
        <end position="122"/>
    </location>
</feature>
<dbReference type="GO" id="GO:0030424">
    <property type="term" value="C:axon"/>
    <property type="evidence" value="ECO:0007669"/>
    <property type="project" value="TreeGrafter"/>
</dbReference>
<feature type="transmembrane region" description="Helical" evidence="8">
    <location>
        <begin position="480"/>
        <end position="499"/>
    </location>
</feature>
<feature type="transmembrane region" description="Helical" evidence="8">
    <location>
        <begin position="33"/>
        <end position="56"/>
    </location>
</feature>
<keyword evidence="4 8" id="KW-1133">Transmembrane helix</keyword>
<keyword evidence="5 8" id="KW-0472">Membrane</keyword>
<comment type="caution">
    <text evidence="8">Lacks conserved residue(s) required for the propagation of feature annotation.</text>
</comment>
<evidence type="ECO:0000256" key="7">
    <source>
        <dbReference type="ARBA" id="ARBA00023224"/>
    </source>
</evidence>
<dbReference type="Pfam" id="PF08395">
    <property type="entry name" value="7tm_7"/>
    <property type="match status" value="1"/>
</dbReference>
<feature type="transmembrane region" description="Helical" evidence="8">
    <location>
        <begin position="303"/>
        <end position="326"/>
    </location>
</feature>
<comment type="function">
    <text evidence="8">Gustatory receptor which mediates acceptance or avoidance behavior, depending on its substrates.</text>
</comment>
<keyword evidence="3 8" id="KW-0812">Transmembrane</keyword>
<gene>
    <name evidence="9" type="ORF">GE061_003826</name>
</gene>
<keyword evidence="2 8" id="KW-1003">Cell membrane</keyword>
<dbReference type="GO" id="GO:0007635">
    <property type="term" value="P:chemosensory behavior"/>
    <property type="evidence" value="ECO:0007669"/>
    <property type="project" value="TreeGrafter"/>
</dbReference>
<name>A0A6A4JEQ4_APOLU</name>
<feature type="transmembrane region" description="Helical" evidence="8">
    <location>
        <begin position="511"/>
        <end position="534"/>
    </location>
</feature>
<dbReference type="GO" id="GO:0030425">
    <property type="term" value="C:dendrite"/>
    <property type="evidence" value="ECO:0007669"/>
    <property type="project" value="TreeGrafter"/>
</dbReference>
<dbReference type="GO" id="GO:0043025">
    <property type="term" value="C:neuronal cell body"/>
    <property type="evidence" value="ECO:0007669"/>
    <property type="project" value="TreeGrafter"/>
</dbReference>
<feature type="transmembrane region" description="Helical" evidence="8">
    <location>
        <begin position="418"/>
        <end position="441"/>
    </location>
</feature>
<evidence type="ECO:0000256" key="3">
    <source>
        <dbReference type="ARBA" id="ARBA00022692"/>
    </source>
</evidence>
<feature type="transmembrane region" description="Helical" evidence="8">
    <location>
        <begin position="587"/>
        <end position="609"/>
    </location>
</feature>
<comment type="subcellular location">
    <subcellularLocation>
        <location evidence="1 8">Cell membrane</location>
        <topology evidence="1 8">Multi-pass membrane protein</topology>
    </subcellularLocation>
</comment>
<evidence type="ECO:0000256" key="2">
    <source>
        <dbReference type="ARBA" id="ARBA00022475"/>
    </source>
</evidence>
<dbReference type="GO" id="GO:0005886">
    <property type="term" value="C:plasma membrane"/>
    <property type="evidence" value="ECO:0007669"/>
    <property type="project" value="UniProtKB-SubCell"/>
</dbReference>
<evidence type="ECO:0000256" key="4">
    <source>
        <dbReference type="ARBA" id="ARBA00022989"/>
    </source>
</evidence>
<sequence>MDRGMSQLKSHDLRFDQLLATLLPSLWSMRIDFTSWTITVMAVGPVFSASRLLGVLPFDSNGKFDRLAYLYSSTFFIGLSAFVLFVKLERQKSFDVVTLLSICQYTSQIVSVFAHLYVSWIYRTPMREILLAVRNIKGPEYDLKLLTLGTLLCFAATYRSVLLKGFITKSALSGFGIMIFTYLNFLIVAQFCTIISRLNWSLEQLLIKIRLYKIDVGEHFDYMNMARTSNNIYSSQILVIFMQMFSYLVTYPYFAIREGLKEPASYYFTSHFVYLLLHVVIRVFMLFSITSTCHNAIASEKSLLRYSCVVQLLLNCSWIVTITMLIVEAKTPVMVFNLSLHVMTHLMNIFCVTAHIISMAKHRDFVRKTSASLDLYERGDKMKRLFMLGIFLTCGRAAPTMIFMIVTEQSVIKFIEEGLSAILNCVKLMLSLQFCLMLTIVKGKMRCFVSKLNASDIKIETHLKVVKLLQKINSVFEKQLLLNIIKIFLVIVSNGYWLYTGLIDKSYIQNGNWFFLLSNIFALLASFFEVFVIVTAAHDTSFEVESFNVELFRLMRDSKHLCENENLYLYATMKNGVTFTACGFFNLGYPLVTSIIAAAATYLVILIQFGSNPDSK</sequence>
<dbReference type="PANTHER" id="PTHR21143">
    <property type="entry name" value="INVERTEBRATE GUSTATORY RECEPTOR"/>
    <property type="match status" value="1"/>
</dbReference>
<evidence type="ECO:0000256" key="8">
    <source>
        <dbReference type="RuleBase" id="RU363108"/>
    </source>
</evidence>
<evidence type="ECO:0000256" key="6">
    <source>
        <dbReference type="ARBA" id="ARBA00023170"/>
    </source>
</evidence>
<dbReference type="AlphaFoldDB" id="A0A6A4JEQ4"/>
<dbReference type="PANTHER" id="PTHR21143:SF133">
    <property type="entry name" value="GUSTATORY AND PHEROMONE RECEPTOR 32A-RELATED"/>
    <property type="match status" value="1"/>
</dbReference>
<feature type="transmembrane region" description="Helical" evidence="8">
    <location>
        <begin position="266"/>
        <end position="291"/>
    </location>
</feature>
<keyword evidence="6 8" id="KW-0675">Receptor</keyword>
<keyword evidence="7 8" id="KW-0807">Transducer</keyword>
<feature type="transmembrane region" description="Helical" evidence="8">
    <location>
        <begin position="143"/>
        <end position="163"/>
    </location>
</feature>
<feature type="transmembrane region" description="Helical" evidence="8">
    <location>
        <begin position="338"/>
        <end position="358"/>
    </location>
</feature>
<dbReference type="GO" id="GO:0007165">
    <property type="term" value="P:signal transduction"/>
    <property type="evidence" value="ECO:0007669"/>
    <property type="project" value="UniProtKB-KW"/>
</dbReference>
<feature type="transmembrane region" description="Helical" evidence="8">
    <location>
        <begin position="385"/>
        <end position="406"/>
    </location>
</feature>
<dbReference type="InterPro" id="IPR013604">
    <property type="entry name" value="7TM_chemorcpt"/>
</dbReference>
<feature type="transmembrane region" description="Helical" evidence="8">
    <location>
        <begin position="68"/>
        <end position="86"/>
    </location>
</feature>
<reference evidence="9" key="1">
    <citation type="journal article" date="2021" name="Mol. Ecol. Resour.">
        <title>Apolygus lucorum genome provides insights into omnivorousness and mesophyll feeding.</title>
        <authorList>
            <person name="Liu Y."/>
            <person name="Liu H."/>
            <person name="Wang H."/>
            <person name="Huang T."/>
            <person name="Liu B."/>
            <person name="Yang B."/>
            <person name="Yin L."/>
            <person name="Li B."/>
            <person name="Zhang Y."/>
            <person name="Zhang S."/>
            <person name="Jiang F."/>
            <person name="Zhang X."/>
            <person name="Ren Y."/>
            <person name="Wang B."/>
            <person name="Wang S."/>
            <person name="Lu Y."/>
            <person name="Wu K."/>
            <person name="Fan W."/>
            <person name="Wang G."/>
        </authorList>
    </citation>
    <scope>NUCLEOTIDE SEQUENCE</scope>
    <source>
        <strain evidence="9">12Hb</strain>
    </source>
</reference>
<keyword evidence="10" id="KW-1185">Reference proteome</keyword>
<feature type="transmembrane region" description="Helical" evidence="8">
    <location>
        <begin position="175"/>
        <end position="200"/>
    </location>
</feature>
<feature type="transmembrane region" description="Helical" evidence="8">
    <location>
        <begin position="232"/>
        <end position="254"/>
    </location>
</feature>